<evidence type="ECO:0000256" key="2">
    <source>
        <dbReference type="SAM" id="Phobius"/>
    </source>
</evidence>
<keyword evidence="2" id="KW-1133">Transmembrane helix</keyword>
<proteinExistence type="predicted"/>
<keyword evidence="4" id="KW-1185">Reference proteome</keyword>
<evidence type="ECO:0000313" key="3">
    <source>
        <dbReference type="EMBL" id="MFB9200988.1"/>
    </source>
</evidence>
<accession>A0ABV5IA47</accession>
<keyword evidence="2" id="KW-0472">Membrane</keyword>
<comment type="caution">
    <text evidence="3">The sequence shown here is derived from an EMBL/GenBank/DDBJ whole genome shotgun (WGS) entry which is preliminary data.</text>
</comment>
<organism evidence="3 4">
    <name type="scientific">Nonomuraea spiralis</name>
    <dbReference type="NCBI Taxonomy" id="46182"/>
    <lineage>
        <taxon>Bacteria</taxon>
        <taxon>Bacillati</taxon>
        <taxon>Actinomycetota</taxon>
        <taxon>Actinomycetes</taxon>
        <taxon>Streptosporangiales</taxon>
        <taxon>Streptosporangiaceae</taxon>
        <taxon>Nonomuraea</taxon>
    </lineage>
</organism>
<protein>
    <submittedName>
        <fullName evidence="3">Uncharacterized protein</fullName>
    </submittedName>
</protein>
<dbReference type="RefSeq" id="WP_189646831.1">
    <property type="nucleotide sequence ID" value="NZ_BMRC01000003.1"/>
</dbReference>
<feature type="region of interest" description="Disordered" evidence="1">
    <location>
        <begin position="275"/>
        <end position="296"/>
    </location>
</feature>
<reference evidence="3 4" key="1">
    <citation type="submission" date="2024-09" db="EMBL/GenBank/DDBJ databases">
        <authorList>
            <person name="Sun Q."/>
            <person name="Mori K."/>
        </authorList>
    </citation>
    <scope>NUCLEOTIDE SEQUENCE [LARGE SCALE GENOMIC DNA]</scope>
    <source>
        <strain evidence="3 4">CCM 3426</strain>
    </source>
</reference>
<name>A0ABV5IA47_9ACTN</name>
<evidence type="ECO:0000313" key="4">
    <source>
        <dbReference type="Proteomes" id="UP001589647"/>
    </source>
</evidence>
<dbReference type="EMBL" id="JBHMEI010000003">
    <property type="protein sequence ID" value="MFB9200988.1"/>
    <property type="molecule type" value="Genomic_DNA"/>
</dbReference>
<dbReference type="Proteomes" id="UP001589647">
    <property type="component" value="Unassembled WGS sequence"/>
</dbReference>
<sequence length="296" mass="30635">MSIADLARVRDDVLAGEAAGRASGAGARALMESITAEERGPVRSPRRRAPRRMFLLGMVAAGLAAVLAVTLPLGGPATEYANAAVTLKTGDDFIDVVITDPEADAATYTEAFRAVGLDATVQKIPVAPEYAGMLFGPATPGEFPSGTGVTVRGGETCASVWCGTISMPTGYKGKVIIGIGRPARPGERYASLAPSTMGVAADGVAGVELMGKPVSHAKAELSRRGLKIEYVALWTKPDGSGGGYDVASEHVKDDWIVDSAHKVASDTVRVDVVVPSDVPKDSLPRADRPPSGWPSP</sequence>
<keyword evidence="2" id="KW-0812">Transmembrane</keyword>
<feature type="transmembrane region" description="Helical" evidence="2">
    <location>
        <begin position="53"/>
        <end position="73"/>
    </location>
</feature>
<feature type="compositionally biased region" description="Basic and acidic residues" evidence="1">
    <location>
        <begin position="278"/>
        <end position="288"/>
    </location>
</feature>
<evidence type="ECO:0000256" key="1">
    <source>
        <dbReference type="SAM" id="MobiDB-lite"/>
    </source>
</evidence>
<gene>
    <name evidence="3" type="ORF">ACFFV7_07280</name>
</gene>